<keyword evidence="2 3" id="KW-0802">TPR repeat</keyword>
<dbReference type="InterPro" id="IPR004027">
    <property type="entry name" value="SEC_C_motif"/>
</dbReference>
<dbReference type="Pfam" id="PF13432">
    <property type="entry name" value="TPR_16"/>
    <property type="match status" value="2"/>
</dbReference>
<proteinExistence type="predicted"/>
<feature type="repeat" description="TPR" evidence="3">
    <location>
        <begin position="225"/>
        <end position="258"/>
    </location>
</feature>
<evidence type="ECO:0000256" key="2">
    <source>
        <dbReference type="ARBA" id="ARBA00022803"/>
    </source>
</evidence>
<organism evidence="4 5">
    <name type="scientific">Limnoglobus roseus</name>
    <dbReference type="NCBI Taxonomy" id="2598579"/>
    <lineage>
        <taxon>Bacteria</taxon>
        <taxon>Pseudomonadati</taxon>
        <taxon>Planctomycetota</taxon>
        <taxon>Planctomycetia</taxon>
        <taxon>Gemmatales</taxon>
        <taxon>Gemmataceae</taxon>
        <taxon>Limnoglobus</taxon>
    </lineage>
</organism>
<dbReference type="RefSeq" id="WP_149113375.1">
    <property type="nucleotide sequence ID" value="NZ_CP042425.1"/>
</dbReference>
<dbReference type="SUPFAM" id="SSF48452">
    <property type="entry name" value="TPR-like"/>
    <property type="match status" value="2"/>
</dbReference>
<dbReference type="KEGG" id="lrs:PX52LOC_05979"/>
<name>A0A5C1AHL0_9BACT</name>
<dbReference type="PANTHER" id="PTHR44858">
    <property type="entry name" value="TETRATRICOPEPTIDE REPEAT PROTEIN 6"/>
    <property type="match status" value="1"/>
</dbReference>
<evidence type="ECO:0000313" key="5">
    <source>
        <dbReference type="Proteomes" id="UP000324974"/>
    </source>
</evidence>
<dbReference type="InterPro" id="IPR019734">
    <property type="entry name" value="TPR_rpt"/>
</dbReference>
<dbReference type="Pfam" id="PF02810">
    <property type="entry name" value="SEC-C"/>
    <property type="match status" value="1"/>
</dbReference>
<dbReference type="EMBL" id="CP042425">
    <property type="protein sequence ID" value="QEL18929.1"/>
    <property type="molecule type" value="Genomic_DNA"/>
</dbReference>
<evidence type="ECO:0000256" key="3">
    <source>
        <dbReference type="PROSITE-ProRule" id="PRU00339"/>
    </source>
</evidence>
<dbReference type="InterPro" id="IPR011990">
    <property type="entry name" value="TPR-like_helical_dom_sf"/>
</dbReference>
<evidence type="ECO:0000256" key="1">
    <source>
        <dbReference type="ARBA" id="ARBA00022737"/>
    </source>
</evidence>
<accession>A0A5C1AHL0</accession>
<dbReference type="Gene3D" id="3.10.450.50">
    <property type="match status" value="1"/>
</dbReference>
<protein>
    <submittedName>
        <fullName evidence="4">Tetratricopeptide repeat protein</fullName>
    </submittedName>
</protein>
<gene>
    <name evidence="4" type="ORF">PX52LOC_05979</name>
</gene>
<sequence>MAVNPYDPCPCGSGKKFKWCCISYWDQLQLAMQQQQQGQHDAALRTMEELTHTQGSHPQVWCHYANVLFMEGKTEEAEQAVQKALSIQPDFPMAYFTRAMFRNAEGEVIGSLLLFRKALEAYPPEATGPIADTCEMIARIELMLNRPVACRAVFERAVNALPHDPEIRQQFDAMFGPESRLPAAARKGYTFRPTMRSLPTGTNATKFSDAKAAYDSLTKQIPEDPAAWFNLGLVRAWLGEQPQAVEALNKSLELEVDDYRAEETAALAEVLKCAQGMEADADYVEHRAFLQIRDPQAVSGLLQAYVEGGRMIAPQMSEDGTHFSALVVEALPSILETGTKLAKVVANINITAGVIRLWYPVEETLRKVVTEVRERLNLAVSEPTFNLGPIQFGDIALDALAYPVRTADVTEAENKLRDYATNYFENTWLHKPLRSLGGVGPMDAVGSKLMRKRVLGIIKFVEGCLLGAAPRKRRGEETEPIQIYDFNRLRHKLGIEMVSVAAPTPVPQAPAAPTPAKRDFTAMNAADLSALASADLSASELEDAMKAAIKLDARELAVAFAKTGTTKPYDAAKPDRYPFFACLMTAALSSGDTGEVVRVANEGSQYDSEHNAGKRFNDYALRKIAVLAKKGEYEAVEQEYNTILDRTPNDGNLYVKAAETFLGAKQGSRAKGFAERGLAKGKEQGNRDLQAACGELLDAAKRYS</sequence>
<evidence type="ECO:0000313" key="4">
    <source>
        <dbReference type="EMBL" id="QEL18929.1"/>
    </source>
</evidence>
<keyword evidence="5" id="KW-1185">Reference proteome</keyword>
<dbReference type="Proteomes" id="UP000324974">
    <property type="component" value="Chromosome"/>
</dbReference>
<reference evidence="5" key="1">
    <citation type="submission" date="2019-08" db="EMBL/GenBank/DDBJ databases">
        <title>Limnoglobus roseus gen. nov., sp. nov., a novel freshwater planctomycete with a giant genome from the family Gemmataceae.</title>
        <authorList>
            <person name="Kulichevskaya I.S."/>
            <person name="Naumoff D.G."/>
            <person name="Miroshnikov K."/>
            <person name="Ivanova A."/>
            <person name="Philippov D.A."/>
            <person name="Hakobyan A."/>
            <person name="Rijpstra I.C."/>
            <person name="Sinninghe Damste J.S."/>
            <person name="Liesack W."/>
            <person name="Dedysh S.N."/>
        </authorList>
    </citation>
    <scope>NUCLEOTIDE SEQUENCE [LARGE SCALE GENOMIC DNA]</scope>
    <source>
        <strain evidence="5">PX52</strain>
    </source>
</reference>
<keyword evidence="1" id="KW-0677">Repeat</keyword>
<dbReference type="OrthoDB" id="242313at2"/>
<dbReference type="PANTHER" id="PTHR44858:SF1">
    <property type="entry name" value="UDP-N-ACETYLGLUCOSAMINE--PEPTIDE N-ACETYLGLUCOSAMINYLTRANSFERASE SPINDLY-RELATED"/>
    <property type="match status" value="1"/>
</dbReference>
<dbReference type="Gene3D" id="1.25.40.10">
    <property type="entry name" value="Tetratricopeptide repeat domain"/>
    <property type="match status" value="2"/>
</dbReference>
<dbReference type="InterPro" id="IPR050498">
    <property type="entry name" value="Ycf3"/>
</dbReference>
<feature type="repeat" description="TPR" evidence="3">
    <location>
        <begin position="58"/>
        <end position="91"/>
    </location>
</feature>
<dbReference type="AlphaFoldDB" id="A0A5C1AHL0"/>
<dbReference type="SUPFAM" id="SSF103642">
    <property type="entry name" value="Sec-C motif"/>
    <property type="match status" value="1"/>
</dbReference>
<dbReference type="SMART" id="SM00028">
    <property type="entry name" value="TPR"/>
    <property type="match status" value="5"/>
</dbReference>
<dbReference type="PROSITE" id="PS50005">
    <property type="entry name" value="TPR"/>
    <property type="match status" value="2"/>
</dbReference>